<evidence type="ECO:0000313" key="2">
    <source>
        <dbReference type="Proteomes" id="UP000324800"/>
    </source>
</evidence>
<accession>A0A5J4W0C8</accession>
<sequence length="141" mass="16098">MTKILNRKVLNELLQDARNGTLKLTGAQDILNLVTDLFVVIEGEQGLMELALRVMGYVVSGNATFLVKIHKKFVEELTPLLSKEYDLETKRQIVGVLGNLTYKCGDEFKTYLPFLFKEVSNQFFQYANIPTSERFMNISKV</sequence>
<dbReference type="AlphaFoldDB" id="A0A5J4W0C8"/>
<name>A0A5J4W0C8_9EUKA</name>
<gene>
    <name evidence="1" type="ORF">EZS28_016167</name>
</gene>
<dbReference type="Proteomes" id="UP000324800">
    <property type="component" value="Unassembled WGS sequence"/>
</dbReference>
<reference evidence="1 2" key="1">
    <citation type="submission" date="2019-03" db="EMBL/GenBank/DDBJ databases">
        <title>Single cell metagenomics reveals metabolic interactions within the superorganism composed of flagellate Streblomastix strix and complex community of Bacteroidetes bacteria on its surface.</title>
        <authorList>
            <person name="Treitli S.C."/>
            <person name="Kolisko M."/>
            <person name="Husnik F."/>
            <person name="Keeling P."/>
            <person name="Hampl V."/>
        </authorList>
    </citation>
    <scope>NUCLEOTIDE SEQUENCE [LARGE SCALE GENOMIC DNA]</scope>
    <source>
        <strain evidence="1">ST1C</strain>
    </source>
</reference>
<evidence type="ECO:0000313" key="1">
    <source>
        <dbReference type="EMBL" id="KAA6388305.1"/>
    </source>
</evidence>
<dbReference type="InterPro" id="IPR016024">
    <property type="entry name" value="ARM-type_fold"/>
</dbReference>
<proteinExistence type="predicted"/>
<organism evidence="1 2">
    <name type="scientific">Streblomastix strix</name>
    <dbReference type="NCBI Taxonomy" id="222440"/>
    <lineage>
        <taxon>Eukaryota</taxon>
        <taxon>Metamonada</taxon>
        <taxon>Preaxostyla</taxon>
        <taxon>Oxymonadida</taxon>
        <taxon>Streblomastigidae</taxon>
        <taxon>Streblomastix</taxon>
    </lineage>
</organism>
<dbReference type="EMBL" id="SNRW01004035">
    <property type="protein sequence ID" value="KAA6388305.1"/>
    <property type="molecule type" value="Genomic_DNA"/>
</dbReference>
<dbReference type="SUPFAM" id="SSF48371">
    <property type="entry name" value="ARM repeat"/>
    <property type="match status" value="1"/>
</dbReference>
<protein>
    <submittedName>
        <fullName evidence="1">Uncharacterized protein</fullName>
    </submittedName>
</protein>
<comment type="caution">
    <text evidence="1">The sequence shown here is derived from an EMBL/GenBank/DDBJ whole genome shotgun (WGS) entry which is preliminary data.</text>
</comment>